<keyword evidence="2" id="KW-0436">Ligase</keyword>
<evidence type="ECO:0000313" key="8">
    <source>
        <dbReference type="Proteomes" id="UP000092086"/>
    </source>
</evidence>
<dbReference type="Gene3D" id="3.30.300.30">
    <property type="match status" value="1"/>
</dbReference>
<dbReference type="AlphaFoldDB" id="A0ABD6NTY6"/>
<evidence type="ECO:0000259" key="6">
    <source>
        <dbReference type="Pfam" id="PF13193"/>
    </source>
</evidence>
<dbReference type="Pfam" id="PF13193">
    <property type="entry name" value="AMP-binding_C"/>
    <property type="match status" value="1"/>
</dbReference>
<evidence type="ECO:0008006" key="9">
    <source>
        <dbReference type="Google" id="ProtNLM"/>
    </source>
</evidence>
<dbReference type="InterPro" id="IPR020845">
    <property type="entry name" value="AMP-binding_CS"/>
</dbReference>
<accession>A0ABD6NTY6</accession>
<protein>
    <recommendedName>
        <fullName evidence="9">ATP-dependent acyl-CoA ligase</fullName>
    </recommendedName>
</protein>
<dbReference type="Gene3D" id="3.40.50.12780">
    <property type="entry name" value="N-terminal domain of ligase-like"/>
    <property type="match status" value="1"/>
</dbReference>
<evidence type="ECO:0000313" key="7">
    <source>
        <dbReference type="EMBL" id="OBG27787.1"/>
    </source>
</evidence>
<feature type="domain" description="AMP-dependent synthetase/ligase" evidence="5">
    <location>
        <begin position="20"/>
        <end position="380"/>
    </location>
</feature>
<dbReference type="PROSITE" id="PS00455">
    <property type="entry name" value="AMP_BINDING"/>
    <property type="match status" value="1"/>
</dbReference>
<keyword evidence="3" id="KW-0547">Nucleotide-binding</keyword>
<dbReference type="InterPro" id="IPR045851">
    <property type="entry name" value="AMP-bd_C_sf"/>
</dbReference>
<dbReference type="GO" id="GO:0016874">
    <property type="term" value="F:ligase activity"/>
    <property type="evidence" value="ECO:0007669"/>
    <property type="project" value="UniProtKB-KW"/>
</dbReference>
<evidence type="ECO:0000259" key="5">
    <source>
        <dbReference type="Pfam" id="PF00501"/>
    </source>
</evidence>
<dbReference type="InterPro" id="IPR025110">
    <property type="entry name" value="AMP-bd_C"/>
</dbReference>
<dbReference type="EMBL" id="LZIT01000333">
    <property type="protein sequence ID" value="OBG27787.1"/>
    <property type="molecule type" value="Genomic_DNA"/>
</dbReference>
<organism evidence="7 8">
    <name type="scientific">Mycobacterium alsense</name>
    <dbReference type="NCBI Taxonomy" id="324058"/>
    <lineage>
        <taxon>Bacteria</taxon>
        <taxon>Bacillati</taxon>
        <taxon>Actinomycetota</taxon>
        <taxon>Actinomycetes</taxon>
        <taxon>Mycobacteriales</taxon>
        <taxon>Mycobacteriaceae</taxon>
        <taxon>Mycobacterium</taxon>
    </lineage>
</organism>
<sequence>MPWASDSISRETLPAIVNRMAEADPHREFLRTVDGASATWEQFQQAMILWAARFLALDVGTGDVVATILDAGVESLVVWLGLSSVGAIDAASNPEFRGRMLAYAINNCQPELLVVAAQYLPFVDAVAAELTTVKRVLVIDSGGYHHEPGAKLPVVTVDALDSDVNLARTRMREPEPHDIACITYTSGTTGPSKAVKLPWAQLHSINLGTFPFEDLDSSDIFYCTTSHAHFGSKSIPYHAAMVGARVVMRPRFALTRFWQDVSEFNITTGMLVGSMADLLLRVAESPTDGTSLKNLFMAPLGACYKEFSERFNTRICTVYNSTEGGVAICSGWNPTNERTVGRLREGYPGFEVRLVDEHDYEVPDGTPGECIVRAAVPWVMNAGYLNNDGATAVAWRNGWFHTGDALVRTADGDYMFVDRLKDVIRRRGENISSFEVEADVLRNSEIVECAAVGVPADTAEDEILLFAVKRSESSIDPEELCADLESRMARFMVPRYIEFVDDLPKTQATLRIIKAELRKRGIGPRTWDRLTQGYRGQATALSN</sequence>
<evidence type="ECO:0000256" key="2">
    <source>
        <dbReference type="ARBA" id="ARBA00022598"/>
    </source>
</evidence>
<feature type="domain" description="AMP-binding enzyme C-terminal" evidence="6">
    <location>
        <begin position="435"/>
        <end position="507"/>
    </location>
</feature>
<proteinExistence type="inferred from homology"/>
<dbReference type="GO" id="GO:0005524">
    <property type="term" value="F:ATP binding"/>
    <property type="evidence" value="ECO:0007669"/>
    <property type="project" value="UniProtKB-KW"/>
</dbReference>
<gene>
    <name evidence="7" type="ORF">A5672_04915</name>
</gene>
<evidence type="ECO:0000256" key="1">
    <source>
        <dbReference type="ARBA" id="ARBA00006432"/>
    </source>
</evidence>
<reference evidence="7 8" key="1">
    <citation type="submission" date="2016-06" db="EMBL/GenBank/DDBJ databases">
        <authorList>
            <person name="Sutton G."/>
            <person name="Brinkac L."/>
            <person name="Sanka R."/>
            <person name="Adams M."/>
            <person name="Lau E."/>
            <person name="Sam S."/>
            <person name="Sreng N."/>
            <person name="Him V."/>
            <person name="Kerleguer A."/>
            <person name="Cheng S."/>
        </authorList>
    </citation>
    <scope>NUCLEOTIDE SEQUENCE [LARGE SCALE GENOMIC DNA]</scope>
    <source>
        <strain evidence="7 8">E2978</strain>
    </source>
</reference>
<evidence type="ECO:0000256" key="3">
    <source>
        <dbReference type="ARBA" id="ARBA00022741"/>
    </source>
</evidence>
<dbReference type="InterPro" id="IPR042099">
    <property type="entry name" value="ANL_N_sf"/>
</dbReference>
<dbReference type="PANTHER" id="PTHR43107">
    <property type="entry name" value="LONG-CHAIN FATTY ACID TRANSPORT PROTEIN"/>
    <property type="match status" value="1"/>
</dbReference>
<dbReference type="SUPFAM" id="SSF56801">
    <property type="entry name" value="Acetyl-CoA synthetase-like"/>
    <property type="match status" value="1"/>
</dbReference>
<comment type="caution">
    <text evidence="7">The sequence shown here is derived from an EMBL/GenBank/DDBJ whole genome shotgun (WGS) entry which is preliminary data.</text>
</comment>
<dbReference type="InterPro" id="IPR000873">
    <property type="entry name" value="AMP-dep_synth/lig_dom"/>
</dbReference>
<comment type="similarity">
    <text evidence="1">Belongs to the ATP-dependent AMP-binding enzyme family.</text>
</comment>
<dbReference type="Proteomes" id="UP000092086">
    <property type="component" value="Unassembled WGS sequence"/>
</dbReference>
<keyword evidence="4" id="KW-0067">ATP-binding</keyword>
<name>A0ABD6NTY6_9MYCO</name>
<dbReference type="PANTHER" id="PTHR43107:SF15">
    <property type="entry name" value="FATTY ACID TRANSPORT PROTEIN 3, ISOFORM A"/>
    <property type="match status" value="1"/>
</dbReference>
<dbReference type="Pfam" id="PF00501">
    <property type="entry name" value="AMP-binding"/>
    <property type="match status" value="1"/>
</dbReference>
<evidence type="ECO:0000256" key="4">
    <source>
        <dbReference type="ARBA" id="ARBA00022840"/>
    </source>
</evidence>